<dbReference type="GO" id="GO:0005952">
    <property type="term" value="C:cAMP-dependent protein kinase complex"/>
    <property type="evidence" value="ECO:0007669"/>
    <property type="project" value="TreeGrafter"/>
</dbReference>
<keyword evidence="2 8" id="KW-0808">Transferase</keyword>
<evidence type="ECO:0000256" key="1">
    <source>
        <dbReference type="ARBA" id="ARBA00022527"/>
    </source>
</evidence>
<proteinExistence type="predicted"/>
<dbReference type="EC" id="2.7.11.1" evidence="8"/>
<dbReference type="VEuPathDB" id="PlasmoDB:PRELSG_0918700"/>
<evidence type="ECO:0000259" key="7">
    <source>
        <dbReference type="PROSITE" id="PS50011"/>
    </source>
</evidence>
<dbReference type="PANTHER" id="PTHR24353:SF37">
    <property type="entry name" value="CAMP-DEPENDENT PROTEIN KINASE CATALYTIC SUBUNIT PRKX"/>
    <property type="match status" value="1"/>
</dbReference>
<dbReference type="InterPro" id="IPR011009">
    <property type="entry name" value="Kinase-like_dom_sf"/>
</dbReference>
<evidence type="ECO:0000256" key="4">
    <source>
        <dbReference type="ARBA" id="ARBA00022777"/>
    </source>
</evidence>
<evidence type="ECO:0000256" key="2">
    <source>
        <dbReference type="ARBA" id="ARBA00022679"/>
    </source>
</evidence>
<keyword evidence="1 8" id="KW-0723">Serine/threonine-protein kinase</keyword>
<dbReference type="Gene3D" id="3.30.200.20">
    <property type="entry name" value="Phosphorylase Kinase, domain 1"/>
    <property type="match status" value="1"/>
</dbReference>
<dbReference type="Pfam" id="PF00069">
    <property type="entry name" value="Pkinase"/>
    <property type="match status" value="2"/>
</dbReference>
<evidence type="ECO:0000256" key="3">
    <source>
        <dbReference type="ARBA" id="ARBA00022741"/>
    </source>
</evidence>
<reference evidence="8 9" key="1">
    <citation type="submission" date="2015-04" db="EMBL/GenBank/DDBJ databases">
        <authorList>
            <consortium name="Pathogen Informatics"/>
        </authorList>
    </citation>
    <scope>NUCLEOTIDE SEQUENCE [LARGE SCALE GENOMIC DNA]</scope>
    <source>
        <strain evidence="8 9">SGS1</strain>
    </source>
</reference>
<feature type="coiled-coil region" evidence="6">
    <location>
        <begin position="429"/>
        <end position="456"/>
    </location>
</feature>
<name>A0A1J1H597_PLARL</name>
<sequence length="532" mass="63215">MKKGFLLNKNFYDIEGKIMKSEKDKIPTKYCKDDFEVYMHIGSGNFSEVFMVKLKNNPSKIYSLKIFEKEKVKRMNKINDVLIEKHAMTKLNIPGHVNIIKLIDTFKDRQHVYLLYEYVDYELWEFLKNRSIGVNENITFNLIFQMIHALDYIHSKNIIHRDLKCENFVINKDGIIKLIDFGTSKDLDIISVETFNEPTIKDPELSKFRLKKKNNKNIKESSGNESGTTNNNNLDIEELNENVLDFNNEENDKKLKDRIKKNCVIKEPKNIENSEFNNFISKENVYHSNILRISKYPLNIDKCNNNYKKKKKLENYVGTPNFMPPEALINKCSGKARDLWSLGCTIYQLVTCTVPFNGSTEWFIYNKIKKKEIKYPPIISSELIDLIEKLTNINPEERLGYKGGCKEILEHPYFQKYNYRLLNYKFQEISELEKMYTNVMNKYHEYANERRKLRQNMKNNSYGENNKNIERLKSDLLNIIKSDILIYDKKDESIALKMRIVETVNFLIYEFDEQEKKEIKEADKWLERFNNK</sequence>
<dbReference type="PROSITE" id="PS50011">
    <property type="entry name" value="PROTEIN_KINASE_DOM"/>
    <property type="match status" value="1"/>
</dbReference>
<dbReference type="Proteomes" id="UP000220158">
    <property type="component" value="Chromosome 9"/>
</dbReference>
<dbReference type="InterPro" id="IPR008271">
    <property type="entry name" value="Ser/Thr_kinase_AS"/>
</dbReference>
<dbReference type="GO" id="GO:0004691">
    <property type="term" value="F:cAMP-dependent protein kinase activity"/>
    <property type="evidence" value="ECO:0007669"/>
    <property type="project" value="TreeGrafter"/>
</dbReference>
<dbReference type="RefSeq" id="XP_028533092.1">
    <property type="nucleotide sequence ID" value="XM_028676621.1"/>
</dbReference>
<dbReference type="PROSITE" id="PS00108">
    <property type="entry name" value="PROTEIN_KINASE_ST"/>
    <property type="match status" value="1"/>
</dbReference>
<dbReference type="InterPro" id="IPR000719">
    <property type="entry name" value="Prot_kinase_dom"/>
</dbReference>
<keyword evidence="9" id="KW-1185">Reference proteome</keyword>
<dbReference type="AlphaFoldDB" id="A0A1J1H597"/>
<protein>
    <submittedName>
        <fullName evidence="8">Serine/threonine protein kinase, putative</fullName>
        <ecNumber evidence="8">2.7.11.1</ecNumber>
    </submittedName>
</protein>
<dbReference type="GO" id="GO:0005524">
    <property type="term" value="F:ATP binding"/>
    <property type="evidence" value="ECO:0007669"/>
    <property type="project" value="UniProtKB-KW"/>
</dbReference>
<dbReference type="GeneID" id="39736199"/>
<evidence type="ECO:0000256" key="6">
    <source>
        <dbReference type="SAM" id="Coils"/>
    </source>
</evidence>
<dbReference type="SUPFAM" id="SSF56112">
    <property type="entry name" value="Protein kinase-like (PK-like)"/>
    <property type="match status" value="1"/>
</dbReference>
<organism evidence="8 9">
    <name type="scientific">Plasmodium relictum</name>
    <dbReference type="NCBI Taxonomy" id="85471"/>
    <lineage>
        <taxon>Eukaryota</taxon>
        <taxon>Sar</taxon>
        <taxon>Alveolata</taxon>
        <taxon>Apicomplexa</taxon>
        <taxon>Aconoidasida</taxon>
        <taxon>Haemosporida</taxon>
        <taxon>Plasmodiidae</taxon>
        <taxon>Plasmodium</taxon>
        <taxon>Plasmodium (Haemamoeba)</taxon>
    </lineage>
</organism>
<evidence type="ECO:0000313" key="8">
    <source>
        <dbReference type="EMBL" id="CRH00087.1"/>
    </source>
</evidence>
<keyword evidence="4 8" id="KW-0418">Kinase</keyword>
<keyword evidence="3" id="KW-0547">Nucleotide-binding</keyword>
<dbReference type="PANTHER" id="PTHR24353">
    <property type="entry name" value="CYCLIC NUCLEOTIDE-DEPENDENT PROTEIN KINASE"/>
    <property type="match status" value="1"/>
</dbReference>
<keyword evidence="6" id="KW-0175">Coiled coil</keyword>
<evidence type="ECO:0000313" key="9">
    <source>
        <dbReference type="Proteomes" id="UP000220158"/>
    </source>
</evidence>
<dbReference type="KEGG" id="prel:PRELSG_0918700"/>
<evidence type="ECO:0000256" key="5">
    <source>
        <dbReference type="ARBA" id="ARBA00022840"/>
    </source>
</evidence>
<dbReference type="OrthoDB" id="347657at2759"/>
<gene>
    <name evidence="8" type="ORF">PRELSG_0918700</name>
</gene>
<feature type="domain" description="Protein kinase" evidence="7">
    <location>
        <begin position="35"/>
        <end position="414"/>
    </location>
</feature>
<dbReference type="Gene3D" id="1.10.510.10">
    <property type="entry name" value="Transferase(Phosphotransferase) domain 1"/>
    <property type="match status" value="2"/>
</dbReference>
<dbReference type="EMBL" id="LN835304">
    <property type="protein sequence ID" value="CRH00087.1"/>
    <property type="molecule type" value="Genomic_DNA"/>
</dbReference>
<accession>A0A1J1H597</accession>
<dbReference type="OMA" id="QNDNNSC"/>
<dbReference type="SMART" id="SM00220">
    <property type="entry name" value="S_TKc"/>
    <property type="match status" value="1"/>
</dbReference>
<keyword evidence="5" id="KW-0067">ATP-binding</keyword>